<evidence type="ECO:0000259" key="7">
    <source>
        <dbReference type="Pfam" id="PF04542"/>
    </source>
</evidence>
<proteinExistence type="inferred from homology"/>
<feature type="compositionally biased region" description="Low complexity" evidence="6">
    <location>
        <begin position="447"/>
        <end position="462"/>
    </location>
</feature>
<feature type="compositionally biased region" description="Basic and acidic residues" evidence="6">
    <location>
        <begin position="430"/>
        <end position="446"/>
    </location>
</feature>
<comment type="similarity">
    <text evidence="1">Belongs to the sigma-70 factor family. ECF subfamily.</text>
</comment>
<evidence type="ECO:0000256" key="5">
    <source>
        <dbReference type="ARBA" id="ARBA00023163"/>
    </source>
</evidence>
<accession>A0A6J5ZWZ4</accession>
<dbReference type="PANTHER" id="PTHR43133">
    <property type="entry name" value="RNA POLYMERASE ECF-TYPE SIGMA FACTO"/>
    <property type="match status" value="1"/>
</dbReference>
<dbReference type="InterPro" id="IPR014284">
    <property type="entry name" value="RNA_pol_sigma-70_dom"/>
</dbReference>
<dbReference type="SUPFAM" id="SSF88946">
    <property type="entry name" value="Sigma2 domain of RNA polymerase sigma factors"/>
    <property type="match status" value="1"/>
</dbReference>
<feature type="domain" description="RNA polymerase sigma factor 70 region 4 type 2" evidence="8">
    <location>
        <begin position="143"/>
        <end position="191"/>
    </location>
</feature>
<feature type="compositionally biased region" description="Low complexity" evidence="6">
    <location>
        <begin position="610"/>
        <end position="620"/>
    </location>
</feature>
<dbReference type="Pfam" id="PF08281">
    <property type="entry name" value="Sigma70_r4_2"/>
    <property type="match status" value="1"/>
</dbReference>
<dbReference type="InterPro" id="IPR039425">
    <property type="entry name" value="RNA_pol_sigma-70-like"/>
</dbReference>
<evidence type="ECO:0000256" key="1">
    <source>
        <dbReference type="ARBA" id="ARBA00010641"/>
    </source>
</evidence>
<evidence type="ECO:0000256" key="4">
    <source>
        <dbReference type="ARBA" id="ARBA00023125"/>
    </source>
</evidence>
<feature type="compositionally biased region" description="Basic and acidic residues" evidence="6">
    <location>
        <begin position="634"/>
        <end position="652"/>
    </location>
</feature>
<protein>
    <submittedName>
        <fullName evidence="9">Unannotated protein</fullName>
    </submittedName>
</protein>
<feature type="compositionally biased region" description="Basic and acidic residues" evidence="6">
    <location>
        <begin position="483"/>
        <end position="499"/>
    </location>
</feature>
<evidence type="ECO:0000256" key="6">
    <source>
        <dbReference type="SAM" id="MobiDB-lite"/>
    </source>
</evidence>
<dbReference type="InterPro" id="IPR013325">
    <property type="entry name" value="RNA_pol_sigma_r2"/>
</dbReference>
<dbReference type="InterPro" id="IPR036388">
    <property type="entry name" value="WH-like_DNA-bd_sf"/>
</dbReference>
<dbReference type="EMBL" id="CAESAD010000028">
    <property type="protein sequence ID" value="CAB4345872.1"/>
    <property type="molecule type" value="Genomic_DNA"/>
</dbReference>
<organism evidence="9">
    <name type="scientific">freshwater metagenome</name>
    <dbReference type="NCBI Taxonomy" id="449393"/>
    <lineage>
        <taxon>unclassified sequences</taxon>
        <taxon>metagenomes</taxon>
        <taxon>ecological metagenomes</taxon>
    </lineage>
</organism>
<dbReference type="InterPro" id="IPR013249">
    <property type="entry name" value="RNA_pol_sigma70_r4_t2"/>
</dbReference>
<keyword evidence="5" id="KW-0804">Transcription</keyword>
<feature type="region of interest" description="Disordered" evidence="6">
    <location>
        <begin position="385"/>
        <end position="652"/>
    </location>
</feature>
<feature type="compositionally biased region" description="Basic and acidic residues" evidence="6">
    <location>
        <begin position="463"/>
        <end position="474"/>
    </location>
</feature>
<dbReference type="AlphaFoldDB" id="A0A6J5ZWZ4"/>
<feature type="compositionally biased region" description="Basic and acidic residues" evidence="6">
    <location>
        <begin position="533"/>
        <end position="549"/>
    </location>
</feature>
<dbReference type="InterPro" id="IPR007627">
    <property type="entry name" value="RNA_pol_sigma70_r2"/>
</dbReference>
<sequence length="652" mass="68295">MHLVKAYNASDSREKRVYSYGMAIAVPIRRSSRSEEGARTAALYRAHGAELLRFAWHRLGRLEDAEDAVQATFLSAHRVLAEGEQIREPRAWLFRILRNECLTRIAVTKRRGSHEPLEEWHADPRASVAEASESRDEFDVAVALLGTLPTQQREALVLREWLGLSAIETASVLESTPQGIDALVYRARKSLVGLADVPDASTCAETRDALVESAVTTKVRAHLLACRSCRTAARRLRAPEELAVHGTLPFDSVAARIGESIPGFAAAATTAAVVGSGAAAATVASSLAAGTAVKVATAVAIGAVVTGGAISAGPTVRDAIRPPAKIAPAPESAPQQQVVVQTANGSATVVPPAKSVAGDANNAVNSAAGVPVVASDAVLVETTPPPLASEESVPPVAGAEDSALEGAPSGDLPADGSVPAAPTEPKQPTGKHEDSKQSTGKHEDSKQSSGKQSDSKQSSGKQSESKQSEVKPSESKQSSGKQSESKQSESKQSESKPSESKPSTGKQSESKQSESKQSEVKPSESKQSSGKQSESKQSESKQSESKPSESKQSTGKQSESKQPESKQPEPKPSESKPSESKPSESKQSSGKQSESKQSESKQSESHQSEPSKSTVATPPVVSAPPVVPVVAAPTKHDGGDKDKSKSRDSQRD</sequence>
<feature type="compositionally biased region" description="Basic and acidic residues" evidence="6">
    <location>
        <begin position="558"/>
        <end position="584"/>
    </location>
</feature>
<feature type="compositionally biased region" description="Basic and acidic residues" evidence="6">
    <location>
        <begin position="508"/>
        <end position="524"/>
    </location>
</feature>
<feature type="compositionally biased region" description="Basic and acidic residues" evidence="6">
    <location>
        <begin position="593"/>
        <end position="609"/>
    </location>
</feature>
<name>A0A6J5ZWZ4_9ZZZZ</name>
<dbReference type="InterPro" id="IPR013324">
    <property type="entry name" value="RNA_pol_sigma_r3/r4-like"/>
</dbReference>
<reference evidence="9" key="1">
    <citation type="submission" date="2020-05" db="EMBL/GenBank/DDBJ databases">
        <authorList>
            <person name="Chiriac C."/>
            <person name="Salcher M."/>
            <person name="Ghai R."/>
            <person name="Kavagutti S V."/>
        </authorList>
    </citation>
    <scope>NUCLEOTIDE SEQUENCE</scope>
</reference>
<dbReference type="GO" id="GO:0016987">
    <property type="term" value="F:sigma factor activity"/>
    <property type="evidence" value="ECO:0007669"/>
    <property type="project" value="UniProtKB-KW"/>
</dbReference>
<dbReference type="Gene3D" id="1.10.1740.10">
    <property type="match status" value="1"/>
</dbReference>
<dbReference type="GO" id="GO:0003677">
    <property type="term" value="F:DNA binding"/>
    <property type="evidence" value="ECO:0007669"/>
    <property type="project" value="UniProtKB-KW"/>
</dbReference>
<dbReference type="PANTHER" id="PTHR43133:SF8">
    <property type="entry name" value="RNA POLYMERASE SIGMA FACTOR HI_1459-RELATED"/>
    <property type="match status" value="1"/>
</dbReference>
<dbReference type="SUPFAM" id="SSF88659">
    <property type="entry name" value="Sigma3 and sigma4 domains of RNA polymerase sigma factors"/>
    <property type="match status" value="1"/>
</dbReference>
<evidence type="ECO:0000313" key="9">
    <source>
        <dbReference type="EMBL" id="CAB4345872.1"/>
    </source>
</evidence>
<keyword evidence="4" id="KW-0238">DNA-binding</keyword>
<keyword evidence="3" id="KW-0731">Sigma factor</keyword>
<evidence type="ECO:0000256" key="3">
    <source>
        <dbReference type="ARBA" id="ARBA00023082"/>
    </source>
</evidence>
<dbReference type="GO" id="GO:0006352">
    <property type="term" value="P:DNA-templated transcription initiation"/>
    <property type="evidence" value="ECO:0007669"/>
    <property type="project" value="InterPro"/>
</dbReference>
<gene>
    <name evidence="9" type="ORF">UFOPK3925_01682</name>
</gene>
<dbReference type="Gene3D" id="1.10.10.10">
    <property type="entry name" value="Winged helix-like DNA-binding domain superfamily/Winged helix DNA-binding domain"/>
    <property type="match status" value="1"/>
</dbReference>
<dbReference type="NCBIfam" id="TIGR02937">
    <property type="entry name" value="sigma70-ECF"/>
    <property type="match status" value="1"/>
</dbReference>
<keyword evidence="2" id="KW-0805">Transcription regulation</keyword>
<dbReference type="Pfam" id="PF04542">
    <property type="entry name" value="Sigma70_r2"/>
    <property type="match status" value="1"/>
</dbReference>
<evidence type="ECO:0000256" key="2">
    <source>
        <dbReference type="ARBA" id="ARBA00023015"/>
    </source>
</evidence>
<feature type="domain" description="RNA polymerase sigma-70 region 2" evidence="7">
    <location>
        <begin position="43"/>
        <end position="110"/>
    </location>
</feature>
<evidence type="ECO:0000259" key="8">
    <source>
        <dbReference type="Pfam" id="PF08281"/>
    </source>
</evidence>